<gene>
    <name evidence="4" type="ORF">WJX74_002527</name>
</gene>
<dbReference type="Proteomes" id="UP001438707">
    <property type="component" value="Unassembled WGS sequence"/>
</dbReference>
<organism evidence="4 5">
    <name type="scientific">Apatococcus lobatus</name>
    <dbReference type="NCBI Taxonomy" id="904363"/>
    <lineage>
        <taxon>Eukaryota</taxon>
        <taxon>Viridiplantae</taxon>
        <taxon>Chlorophyta</taxon>
        <taxon>core chlorophytes</taxon>
        <taxon>Trebouxiophyceae</taxon>
        <taxon>Chlorellales</taxon>
        <taxon>Chlorellaceae</taxon>
        <taxon>Apatococcus</taxon>
    </lineage>
</organism>
<keyword evidence="5" id="KW-1185">Reference proteome</keyword>
<evidence type="ECO:0000313" key="5">
    <source>
        <dbReference type="Proteomes" id="UP001438707"/>
    </source>
</evidence>
<comment type="similarity">
    <text evidence="1">Belongs to the TSR2 family.</text>
</comment>
<keyword evidence="2" id="KW-0698">rRNA processing</keyword>
<proteinExistence type="inferred from homology"/>
<feature type="region of interest" description="Disordered" evidence="3">
    <location>
        <begin position="116"/>
        <end position="202"/>
    </location>
</feature>
<accession>A0AAW1QMX2</accession>
<evidence type="ECO:0000256" key="3">
    <source>
        <dbReference type="SAM" id="MobiDB-lite"/>
    </source>
</evidence>
<reference evidence="4 5" key="1">
    <citation type="journal article" date="2024" name="Nat. Commun.">
        <title>Phylogenomics reveals the evolutionary origins of lichenization in chlorophyte algae.</title>
        <authorList>
            <person name="Puginier C."/>
            <person name="Libourel C."/>
            <person name="Otte J."/>
            <person name="Skaloud P."/>
            <person name="Haon M."/>
            <person name="Grisel S."/>
            <person name="Petersen M."/>
            <person name="Berrin J.G."/>
            <person name="Delaux P.M."/>
            <person name="Dal Grande F."/>
            <person name="Keller J."/>
        </authorList>
    </citation>
    <scope>NUCLEOTIDE SEQUENCE [LARGE SCALE GENOMIC DNA]</scope>
    <source>
        <strain evidence="4 5">SAG 2145</strain>
    </source>
</reference>
<dbReference type="AlphaFoldDB" id="A0AAW1QMX2"/>
<evidence type="ECO:0008006" key="6">
    <source>
        <dbReference type="Google" id="ProtNLM"/>
    </source>
</evidence>
<comment type="caution">
    <text evidence="4">The sequence shown here is derived from an EMBL/GenBank/DDBJ whole genome shotgun (WGS) entry which is preliminary data.</text>
</comment>
<dbReference type="Pfam" id="PF10273">
    <property type="entry name" value="WGG"/>
    <property type="match status" value="1"/>
</dbReference>
<feature type="compositionally biased region" description="Basic residues" evidence="3">
    <location>
        <begin position="192"/>
        <end position="202"/>
    </location>
</feature>
<evidence type="ECO:0000313" key="4">
    <source>
        <dbReference type="EMBL" id="KAK9822742.1"/>
    </source>
</evidence>
<evidence type="ECO:0000256" key="1">
    <source>
        <dbReference type="ARBA" id="ARBA00006524"/>
    </source>
</evidence>
<sequence length="202" mass="22076">MTVLPPEGRPAFEEGASMIFSLWSALSLAIDNEFGGRHSRDKAQQLWVDVVQWFYDGKEHYADDLEVDLQEAMEEDFHMVLEDGSPLQVARDLIKLHDECAASDYSRLEGLREALQQQNNSRDSQPPRANMQTGSESEEDADDSTSASGSDDDMSEAEGSMSAAQASASSAAPGSVAQASQMDADGFQVVQTRRRSRPQAPS</sequence>
<feature type="compositionally biased region" description="Low complexity" evidence="3">
    <location>
        <begin position="157"/>
        <end position="180"/>
    </location>
</feature>
<dbReference type="PANTHER" id="PTHR21250">
    <property type="entry name" value="PRE-RRNA-PROCESSING PROTEIN TSR2 HOMOLOG"/>
    <property type="match status" value="1"/>
</dbReference>
<name>A0AAW1QMX2_9CHLO</name>
<dbReference type="GO" id="GO:0006364">
    <property type="term" value="P:rRNA processing"/>
    <property type="evidence" value="ECO:0007669"/>
    <property type="project" value="UniProtKB-KW"/>
</dbReference>
<dbReference type="EMBL" id="JALJOS010000030">
    <property type="protein sequence ID" value="KAK9822742.1"/>
    <property type="molecule type" value="Genomic_DNA"/>
</dbReference>
<evidence type="ECO:0000256" key="2">
    <source>
        <dbReference type="ARBA" id="ARBA00022552"/>
    </source>
</evidence>
<dbReference type="InterPro" id="IPR019398">
    <property type="entry name" value="Pre-rRNA_process_TSR2"/>
</dbReference>
<protein>
    <recommendedName>
        <fullName evidence="6">Pre-rRNA-processing protein TSR2 homolog</fullName>
    </recommendedName>
</protein>